<dbReference type="SUPFAM" id="SSF50044">
    <property type="entry name" value="SH3-domain"/>
    <property type="match status" value="1"/>
</dbReference>
<evidence type="ECO:0000256" key="1">
    <source>
        <dbReference type="SAM" id="MobiDB-lite"/>
    </source>
</evidence>
<proteinExistence type="predicted"/>
<dbReference type="AlphaFoldDB" id="A0A6A4IIE3"/>
<sequence>MSSVNYNSATTRAICGCGITTLYLLQTGGVEMTWVINDHVASGPGQLSVTKGQQVEVVEVVQGQPDWRLVKMPSSGLDPPPEGTVPASVLKQPPAPASATLPTAAPRIHELDPGTSEGANLTTNSPVNKRRVFSTKWLPQPLRKLSGAKVEKASPPDRPLLKKTPSDKRLKNPVPETSKIGTEGSEEAPRTETNGEENEEEVVELPPPMAPISEPILVPNNEPQTLRTSTLSLEGATSADLAEIEQIVKERM</sequence>
<name>A0A6A4IIE3_APOLU</name>
<comment type="caution">
    <text evidence="2">The sequence shown here is derived from an EMBL/GenBank/DDBJ whole genome shotgun (WGS) entry which is preliminary data.</text>
</comment>
<feature type="compositionally biased region" description="Low complexity" evidence="1">
    <location>
        <begin position="97"/>
        <end position="106"/>
    </location>
</feature>
<dbReference type="InterPro" id="IPR001452">
    <property type="entry name" value="SH3_domain"/>
</dbReference>
<keyword evidence="3" id="KW-1185">Reference proteome</keyword>
<feature type="region of interest" description="Disordered" evidence="1">
    <location>
        <begin position="92"/>
        <end position="127"/>
    </location>
</feature>
<accession>A0A6A4IIE3</accession>
<feature type="compositionally biased region" description="Polar residues" evidence="1">
    <location>
        <begin position="117"/>
        <end position="127"/>
    </location>
</feature>
<dbReference type="PROSITE" id="PS50002">
    <property type="entry name" value="SH3"/>
    <property type="match status" value="1"/>
</dbReference>
<dbReference type="EMBL" id="WIXP02000012">
    <property type="protein sequence ID" value="KAF6201862.1"/>
    <property type="molecule type" value="Genomic_DNA"/>
</dbReference>
<dbReference type="InterPro" id="IPR036028">
    <property type="entry name" value="SH3-like_dom_sf"/>
</dbReference>
<organism evidence="2 3">
    <name type="scientific">Apolygus lucorum</name>
    <name type="common">Small green plant bug</name>
    <name type="synonym">Lygocoris lucorum</name>
    <dbReference type="NCBI Taxonomy" id="248454"/>
    <lineage>
        <taxon>Eukaryota</taxon>
        <taxon>Metazoa</taxon>
        <taxon>Ecdysozoa</taxon>
        <taxon>Arthropoda</taxon>
        <taxon>Hexapoda</taxon>
        <taxon>Insecta</taxon>
        <taxon>Pterygota</taxon>
        <taxon>Neoptera</taxon>
        <taxon>Paraneoptera</taxon>
        <taxon>Hemiptera</taxon>
        <taxon>Heteroptera</taxon>
        <taxon>Panheteroptera</taxon>
        <taxon>Cimicomorpha</taxon>
        <taxon>Miridae</taxon>
        <taxon>Mirini</taxon>
        <taxon>Apolygus</taxon>
    </lineage>
</organism>
<evidence type="ECO:0000313" key="2">
    <source>
        <dbReference type="EMBL" id="KAF6201862.1"/>
    </source>
</evidence>
<feature type="region of interest" description="Disordered" evidence="1">
    <location>
        <begin position="144"/>
        <end position="222"/>
    </location>
</feature>
<dbReference type="OrthoDB" id="4680325at2759"/>
<dbReference type="Gene3D" id="2.30.30.40">
    <property type="entry name" value="SH3 Domains"/>
    <property type="match status" value="1"/>
</dbReference>
<protein>
    <submittedName>
        <fullName evidence="2">Uncharacterized protein</fullName>
    </submittedName>
</protein>
<dbReference type="Proteomes" id="UP000466442">
    <property type="component" value="Linkage Group LG12"/>
</dbReference>
<feature type="non-terminal residue" evidence="2">
    <location>
        <position position="252"/>
    </location>
</feature>
<gene>
    <name evidence="2" type="ORF">GE061_004258</name>
</gene>
<evidence type="ECO:0000313" key="3">
    <source>
        <dbReference type="Proteomes" id="UP000466442"/>
    </source>
</evidence>
<feature type="compositionally biased region" description="Acidic residues" evidence="1">
    <location>
        <begin position="194"/>
        <end position="203"/>
    </location>
</feature>
<reference evidence="2" key="1">
    <citation type="journal article" date="2021" name="Mol. Ecol. Resour.">
        <title>Apolygus lucorum genome provides insights into omnivorousness and mesophyll feeding.</title>
        <authorList>
            <person name="Liu Y."/>
            <person name="Liu H."/>
            <person name="Wang H."/>
            <person name="Huang T."/>
            <person name="Liu B."/>
            <person name="Yang B."/>
            <person name="Yin L."/>
            <person name="Li B."/>
            <person name="Zhang Y."/>
            <person name="Zhang S."/>
            <person name="Jiang F."/>
            <person name="Zhang X."/>
            <person name="Ren Y."/>
            <person name="Wang B."/>
            <person name="Wang S."/>
            <person name="Lu Y."/>
            <person name="Wu K."/>
            <person name="Fan W."/>
            <person name="Wang G."/>
        </authorList>
    </citation>
    <scope>NUCLEOTIDE SEQUENCE</scope>
    <source>
        <strain evidence="2">12Hb</strain>
    </source>
</reference>